<organism evidence="2 3">
    <name type="scientific">Chryseobacterium salviniae</name>
    <dbReference type="NCBI Taxonomy" id="3101750"/>
    <lineage>
        <taxon>Bacteria</taxon>
        <taxon>Pseudomonadati</taxon>
        <taxon>Bacteroidota</taxon>
        <taxon>Flavobacteriia</taxon>
        <taxon>Flavobacteriales</taxon>
        <taxon>Weeksellaceae</taxon>
        <taxon>Chryseobacterium group</taxon>
        <taxon>Chryseobacterium</taxon>
    </lineage>
</organism>
<dbReference type="EMBL" id="JAYLAA010000045">
    <property type="protein sequence ID" value="MEC3876907.1"/>
    <property type="molecule type" value="Genomic_DNA"/>
</dbReference>
<evidence type="ECO:0000313" key="3">
    <source>
        <dbReference type="Proteomes" id="UP001348397"/>
    </source>
</evidence>
<keyword evidence="3" id="KW-1185">Reference proteome</keyword>
<reference evidence="2 3" key="1">
    <citation type="submission" date="2024-01" db="EMBL/GenBank/DDBJ databases">
        <title>Chryseobacterium sp. T9W2-O.</title>
        <authorList>
            <person name="Maltman C."/>
        </authorList>
    </citation>
    <scope>NUCLEOTIDE SEQUENCE [LARGE SCALE GENOMIC DNA]</scope>
    <source>
        <strain evidence="2 3">T9W2-O</strain>
    </source>
</reference>
<evidence type="ECO:0000313" key="2">
    <source>
        <dbReference type="EMBL" id="MEC3876907.1"/>
    </source>
</evidence>
<sequence length="328" mass="36034">LQVGDGNIGDWGNCTCTGAGLPKMYTIEILVCPPEPGAPTGGWVPTPSSPTAPTGGGEPVDGGNSSGSQTNPTDPNTVEGAQEELGGTPTLPNLGSIETEDQKTDCERLKEKTDDAAFKHKMDSIKNRVTKPNPDLHETSVIVEKYKGKISYSITQSQANFQADGTKRNYNMQSNYDVAGLHNHPPGGIPIFSYPDLVTFYDHYKNLVPFRKNEFSMFLVCFNGTSYALRMQDITALDVLFDGMDLNTKEGKALAEDKVREIYRKDGGLNTKQNYTADMSEKMLMKVLNTKDFGNGNSIFLYQYEGNQWKKLLQNPDGTIQKIPCPQP</sequence>
<feature type="non-terminal residue" evidence="2">
    <location>
        <position position="1"/>
    </location>
</feature>
<evidence type="ECO:0000256" key="1">
    <source>
        <dbReference type="SAM" id="MobiDB-lite"/>
    </source>
</evidence>
<protein>
    <submittedName>
        <fullName evidence="2">Uncharacterized protein</fullName>
    </submittedName>
</protein>
<dbReference type="Proteomes" id="UP001348397">
    <property type="component" value="Unassembled WGS sequence"/>
</dbReference>
<name>A0ABU6HY50_9FLAO</name>
<feature type="compositionally biased region" description="Polar residues" evidence="1">
    <location>
        <begin position="66"/>
        <end position="76"/>
    </location>
</feature>
<proteinExistence type="predicted"/>
<accession>A0ABU6HY50</accession>
<dbReference type="RefSeq" id="WP_326321625.1">
    <property type="nucleotide sequence ID" value="NZ_JAYLAA010000045.1"/>
</dbReference>
<comment type="caution">
    <text evidence="2">The sequence shown here is derived from an EMBL/GenBank/DDBJ whole genome shotgun (WGS) entry which is preliminary data.</text>
</comment>
<feature type="region of interest" description="Disordered" evidence="1">
    <location>
        <begin position="38"/>
        <end position="106"/>
    </location>
</feature>
<gene>
    <name evidence="2" type="ORF">SOP96_14375</name>
</gene>